<dbReference type="PANTHER" id="PTHR20854">
    <property type="entry name" value="INOSITOL MONOPHOSPHATASE"/>
    <property type="match status" value="1"/>
</dbReference>
<dbReference type="Gene3D" id="3.30.540.10">
    <property type="entry name" value="Fructose-1,6-Bisphosphatase, subunit A, domain 1"/>
    <property type="match status" value="1"/>
</dbReference>
<accession>A0ABY8VBS8</accession>
<dbReference type="InterPro" id="IPR000760">
    <property type="entry name" value="Inositol_monophosphatase-like"/>
</dbReference>
<name>A0ABY8VBS8_9CORY</name>
<dbReference type="CDD" id="cd01637">
    <property type="entry name" value="IMPase_like"/>
    <property type="match status" value="1"/>
</dbReference>
<evidence type="ECO:0000313" key="2">
    <source>
        <dbReference type="Proteomes" id="UP001225598"/>
    </source>
</evidence>
<dbReference type="EMBL" id="CP126969">
    <property type="protein sequence ID" value="WIM66928.1"/>
    <property type="molecule type" value="Genomic_DNA"/>
</dbReference>
<dbReference type="SUPFAM" id="SSF56655">
    <property type="entry name" value="Carbohydrate phosphatase"/>
    <property type="match status" value="1"/>
</dbReference>
<sequence length="264" mass="27957">MVNPQAMLQTAHDVIREASEMFVAGVGAAPVLYKKHGDFATEADLNIEKMIRRRLEAETGIPVFGEEQGGTFEPDACWIIDPIDGTTNYAAGNPNCAILLSLIVNNEPVVAITDMPLMNMTMSTTVGQPVILNGKELPPLVDEPSSNALVGVGSVGSPDSQRFPARYRLKLIGWLSDTDLRPRITGSVGVDLAFVAQGVFSAALSFSPHVWDNSAGVLLARNAGAKVTDGLGGEWHPTSLGVIAAPPKAHATVMDTIAEITNTK</sequence>
<protein>
    <submittedName>
        <fullName evidence="1">Inositol monophosphatase</fullName>
    </submittedName>
</protein>
<organism evidence="1 2">
    <name type="scientific">Corynebacterium breve</name>
    <dbReference type="NCBI Taxonomy" id="3049799"/>
    <lineage>
        <taxon>Bacteria</taxon>
        <taxon>Bacillati</taxon>
        <taxon>Actinomycetota</taxon>
        <taxon>Actinomycetes</taxon>
        <taxon>Mycobacteriales</taxon>
        <taxon>Corynebacteriaceae</taxon>
        <taxon>Corynebacterium</taxon>
    </lineage>
</organism>
<proteinExistence type="predicted"/>
<dbReference type="RefSeq" id="WP_284823665.1">
    <property type="nucleotide sequence ID" value="NZ_CP126969.1"/>
</dbReference>
<gene>
    <name evidence="1" type="ORF">QP027_07245</name>
</gene>
<dbReference type="Pfam" id="PF00459">
    <property type="entry name" value="Inositol_P"/>
    <property type="match status" value="1"/>
</dbReference>
<evidence type="ECO:0000313" key="1">
    <source>
        <dbReference type="EMBL" id="WIM66928.1"/>
    </source>
</evidence>
<dbReference type="PRINTS" id="PR00377">
    <property type="entry name" value="IMPHPHTASES"/>
</dbReference>
<dbReference type="Gene3D" id="3.40.190.80">
    <property type="match status" value="1"/>
</dbReference>
<dbReference type="PANTHER" id="PTHR20854:SF4">
    <property type="entry name" value="INOSITOL-1-MONOPHOSPHATASE-RELATED"/>
    <property type="match status" value="1"/>
</dbReference>
<dbReference type="Proteomes" id="UP001225598">
    <property type="component" value="Chromosome"/>
</dbReference>
<keyword evidence="2" id="KW-1185">Reference proteome</keyword>
<reference evidence="1 2" key="1">
    <citation type="submission" date="2023-05" db="EMBL/GenBank/DDBJ databases">
        <title>Corynebacterium suedekumii sp. nov. and Corynebacterium breve sp. nov. isolated from raw cow's milk.</title>
        <authorList>
            <person name="Baer M.K."/>
            <person name="Mehl L."/>
            <person name="Hellmuth R."/>
            <person name="Marke G."/>
            <person name="Lipski A."/>
        </authorList>
    </citation>
    <scope>NUCLEOTIDE SEQUENCE [LARGE SCALE GENOMIC DNA]</scope>
    <source>
        <strain evidence="1 2">R4</strain>
    </source>
</reference>